<keyword evidence="1" id="KW-0175">Coiled coil</keyword>
<gene>
    <name evidence="2" type="ORF">E4U91_14450</name>
</gene>
<evidence type="ECO:0000256" key="1">
    <source>
        <dbReference type="SAM" id="Coils"/>
    </source>
</evidence>
<comment type="caution">
    <text evidence="2">The sequence shown here is derived from an EMBL/GenBank/DDBJ whole genome shotgun (WGS) entry which is preliminary data.</text>
</comment>
<reference evidence="2 3" key="1">
    <citation type="submission" date="2019-04" db="EMBL/GenBank/DDBJ databases">
        <title>Streptomyces lasaliensis sp. nov., an Actinomycete isolated from soil which produces the polyether antibiotic lasalocid.</title>
        <authorList>
            <person name="Erwin G."/>
            <person name="Haber C."/>
        </authorList>
    </citation>
    <scope>NUCLEOTIDE SEQUENCE [LARGE SCALE GENOMIC DNA]</scope>
    <source>
        <strain evidence="2 3">X-537</strain>
    </source>
</reference>
<protein>
    <submittedName>
        <fullName evidence="2">Cellulose-binding protein</fullName>
    </submittedName>
</protein>
<name>A0A4U5WH30_STRLS</name>
<dbReference type="AlphaFoldDB" id="A0A4U5WH30"/>
<organism evidence="2 3">
    <name type="scientific">Streptomyces lasalocidi</name>
    <name type="common">Streptomyces lasaliensis</name>
    <dbReference type="NCBI Taxonomy" id="324833"/>
    <lineage>
        <taxon>Bacteria</taxon>
        <taxon>Bacillati</taxon>
        <taxon>Actinomycetota</taxon>
        <taxon>Actinomycetes</taxon>
        <taxon>Kitasatosporales</taxon>
        <taxon>Streptomycetaceae</taxon>
        <taxon>Streptomyces</taxon>
    </lineage>
</organism>
<feature type="coiled-coil region" evidence="1">
    <location>
        <begin position="90"/>
        <end position="117"/>
    </location>
</feature>
<sequence length="294" mass="32711">MSSAPVSPYGFVAVRGRGYRPAQVEARAAGICAERDAAWERAARLTVLAREMETEVERLREAVGRLAPQTYDALGESARHLFRLAQEEAAAVRERARQEADERVARAEERARAVRGAAQERADALRAKTEERARARLLAAQTEADAIRVTARTEVKESRGEALAGLRELRRRTEALLTEQEKEQAERWAAVEREEAERADALDAEHARRTALAEAALARAEQEFADAEEVARRGQEEADARAAGILAAARQHEEHVAQETERILREHGAVWDEVCAHMDHMRTSLTALTGRTVD</sequence>
<accession>A0A4U5WH30</accession>
<feature type="coiled-coil region" evidence="1">
    <location>
        <begin position="210"/>
        <end position="237"/>
    </location>
</feature>
<dbReference type="EMBL" id="SZNQ01000001">
    <property type="protein sequence ID" value="TKT01199.1"/>
    <property type="molecule type" value="Genomic_DNA"/>
</dbReference>
<dbReference type="RefSeq" id="WP_137307239.1">
    <property type="nucleotide sequence ID" value="NZ_SZNQ01000001.1"/>
</dbReference>
<dbReference type="Proteomes" id="UP000305929">
    <property type="component" value="Unassembled WGS sequence"/>
</dbReference>
<dbReference type="OrthoDB" id="4146319at2"/>
<evidence type="ECO:0000313" key="3">
    <source>
        <dbReference type="Proteomes" id="UP000305929"/>
    </source>
</evidence>
<evidence type="ECO:0000313" key="2">
    <source>
        <dbReference type="EMBL" id="TKT01199.1"/>
    </source>
</evidence>
<keyword evidence="3" id="KW-1185">Reference proteome</keyword>
<proteinExistence type="predicted"/>